<dbReference type="Proteomes" id="UP000265618">
    <property type="component" value="Unassembled WGS sequence"/>
</dbReference>
<evidence type="ECO:0000313" key="1">
    <source>
        <dbReference type="EMBL" id="GCA64957.1"/>
    </source>
</evidence>
<dbReference type="EMBL" id="BDIP01009180">
    <property type="protein sequence ID" value="GCA64957.1"/>
    <property type="molecule type" value="Genomic_DNA"/>
</dbReference>
<dbReference type="OrthoDB" id="1679831at2759"/>
<proteinExistence type="predicted"/>
<comment type="caution">
    <text evidence="1">The sequence shown here is derived from an EMBL/GenBank/DDBJ whole genome shotgun (WGS) entry which is preliminary data.</text>
</comment>
<feature type="non-terminal residue" evidence="1">
    <location>
        <position position="1"/>
    </location>
</feature>
<protein>
    <submittedName>
        <fullName evidence="1">Uncharacterized protein</fullName>
    </submittedName>
</protein>
<gene>
    <name evidence="1" type="ORF">KIPB_015839</name>
</gene>
<keyword evidence="2" id="KW-1185">Reference proteome</keyword>
<feature type="non-terminal residue" evidence="1">
    <location>
        <position position="55"/>
    </location>
</feature>
<sequence>LVARSFAPLPRSRIQAYLDALPGLSQASAAFHETDEVRYVFCPLDSVVVVLVTEK</sequence>
<dbReference type="AlphaFoldDB" id="A0A391NV81"/>
<accession>A0A391NV81</accession>
<evidence type="ECO:0000313" key="2">
    <source>
        <dbReference type="Proteomes" id="UP000265618"/>
    </source>
</evidence>
<reference evidence="1 2" key="1">
    <citation type="journal article" date="2018" name="PLoS ONE">
        <title>The draft genome of Kipferlia bialata reveals reductive genome evolution in fornicate parasites.</title>
        <authorList>
            <person name="Tanifuji G."/>
            <person name="Takabayashi S."/>
            <person name="Kume K."/>
            <person name="Takagi M."/>
            <person name="Nakayama T."/>
            <person name="Kamikawa R."/>
            <person name="Inagaki Y."/>
            <person name="Hashimoto T."/>
        </authorList>
    </citation>
    <scope>NUCLEOTIDE SEQUENCE [LARGE SCALE GENOMIC DNA]</scope>
    <source>
        <strain evidence="1">NY0173</strain>
    </source>
</reference>
<name>A0A391NV81_9EUKA</name>
<organism evidence="1 2">
    <name type="scientific">Kipferlia bialata</name>
    <dbReference type="NCBI Taxonomy" id="797122"/>
    <lineage>
        <taxon>Eukaryota</taxon>
        <taxon>Metamonada</taxon>
        <taxon>Carpediemonas-like organisms</taxon>
        <taxon>Kipferlia</taxon>
    </lineage>
</organism>